<comment type="caution">
    <text evidence="2">The sequence shown here is derived from an EMBL/GenBank/DDBJ whole genome shotgun (WGS) entry which is preliminary data.</text>
</comment>
<name>A0A2T4UEB3_9ACTN</name>
<dbReference type="EMBL" id="PYYB01000002">
    <property type="protein sequence ID" value="PTL56123.1"/>
    <property type="molecule type" value="Genomic_DNA"/>
</dbReference>
<proteinExistence type="predicted"/>
<protein>
    <submittedName>
        <fullName evidence="2">Uncharacterized protein</fullName>
    </submittedName>
</protein>
<dbReference type="AlphaFoldDB" id="A0A2T4UEB3"/>
<organism evidence="2 3">
    <name type="scientific">Paraconexibacter algicola</name>
    <dbReference type="NCBI Taxonomy" id="2133960"/>
    <lineage>
        <taxon>Bacteria</taxon>
        <taxon>Bacillati</taxon>
        <taxon>Actinomycetota</taxon>
        <taxon>Thermoleophilia</taxon>
        <taxon>Solirubrobacterales</taxon>
        <taxon>Paraconexibacteraceae</taxon>
        <taxon>Paraconexibacter</taxon>
    </lineage>
</organism>
<evidence type="ECO:0000256" key="1">
    <source>
        <dbReference type="SAM" id="MobiDB-lite"/>
    </source>
</evidence>
<dbReference type="RefSeq" id="WP_107569842.1">
    <property type="nucleotide sequence ID" value="NZ_PYYB01000002.1"/>
</dbReference>
<accession>A0A2T4UEB3</accession>
<keyword evidence="3" id="KW-1185">Reference proteome</keyword>
<reference evidence="2 3" key="1">
    <citation type="submission" date="2018-03" db="EMBL/GenBank/DDBJ databases">
        <title>Aquarubrobacter algicola gen. nov., sp. nov., a novel actinobacterium isolated from shallow eutrophic lake during the end of cyanobacterial harmful algal blooms.</title>
        <authorList>
            <person name="Chun S.J."/>
        </authorList>
    </citation>
    <scope>NUCLEOTIDE SEQUENCE [LARGE SCALE GENOMIC DNA]</scope>
    <source>
        <strain evidence="2 3">Seoho-28</strain>
    </source>
</reference>
<sequence>MGPSLLHQQLQHTRHHDAIARAATPPEGADARASAPVPRTVADAPVGGRRRWPWHRRRAAVAHP</sequence>
<gene>
    <name evidence="2" type="ORF">C7Y72_14105</name>
</gene>
<feature type="region of interest" description="Disordered" evidence="1">
    <location>
        <begin position="1"/>
        <end position="64"/>
    </location>
</feature>
<feature type="compositionally biased region" description="Low complexity" evidence="1">
    <location>
        <begin position="1"/>
        <end position="11"/>
    </location>
</feature>
<evidence type="ECO:0000313" key="3">
    <source>
        <dbReference type="Proteomes" id="UP000240739"/>
    </source>
</evidence>
<dbReference type="Proteomes" id="UP000240739">
    <property type="component" value="Unassembled WGS sequence"/>
</dbReference>
<feature type="compositionally biased region" description="Basic residues" evidence="1">
    <location>
        <begin position="48"/>
        <end position="64"/>
    </location>
</feature>
<evidence type="ECO:0000313" key="2">
    <source>
        <dbReference type="EMBL" id="PTL56123.1"/>
    </source>
</evidence>